<dbReference type="InterPro" id="IPR007055">
    <property type="entry name" value="BON_dom"/>
</dbReference>
<reference evidence="3" key="2">
    <citation type="submission" date="2020-09" db="EMBL/GenBank/DDBJ databases">
        <authorList>
            <person name="Sun Q."/>
            <person name="Zhou Y."/>
        </authorList>
    </citation>
    <scope>NUCLEOTIDE SEQUENCE</scope>
    <source>
        <strain evidence="3">CGMCC 1.12214</strain>
    </source>
</reference>
<dbReference type="PANTHER" id="PTHR34700:SF8">
    <property type="entry name" value="POTASSIUM BINDING PROTEIN KBP"/>
    <property type="match status" value="1"/>
</dbReference>
<evidence type="ECO:0000313" key="3">
    <source>
        <dbReference type="EMBL" id="GGH26743.1"/>
    </source>
</evidence>
<evidence type="ECO:0000313" key="4">
    <source>
        <dbReference type="Proteomes" id="UP000603912"/>
    </source>
</evidence>
<feature type="domain" description="BON" evidence="1">
    <location>
        <begin position="19"/>
        <end position="87"/>
    </location>
</feature>
<name>A0A917I9Q2_9HYPH</name>
<gene>
    <name evidence="3" type="ORF">GCM10007036_34770</name>
</gene>
<dbReference type="PROSITE" id="PS50914">
    <property type="entry name" value="BON"/>
    <property type="match status" value="1"/>
</dbReference>
<dbReference type="PANTHER" id="PTHR34700">
    <property type="entry name" value="POTASSIUM BINDING PROTEIN KBP"/>
    <property type="match status" value="1"/>
</dbReference>
<feature type="domain" description="LysM" evidence="2">
    <location>
        <begin position="93"/>
        <end position="144"/>
    </location>
</feature>
<dbReference type="CDD" id="cd00118">
    <property type="entry name" value="LysM"/>
    <property type="match status" value="1"/>
</dbReference>
<dbReference type="NCBIfam" id="NF008399">
    <property type="entry name" value="PRK11198.1"/>
    <property type="match status" value="1"/>
</dbReference>
<evidence type="ECO:0000259" key="1">
    <source>
        <dbReference type="PROSITE" id="PS50914"/>
    </source>
</evidence>
<evidence type="ECO:0000259" key="2">
    <source>
        <dbReference type="PROSITE" id="PS51782"/>
    </source>
</evidence>
<keyword evidence="4" id="KW-1185">Reference proteome</keyword>
<comment type="caution">
    <text evidence="3">The sequence shown here is derived from an EMBL/GenBank/DDBJ whole genome shotgun (WGS) entry which is preliminary data.</text>
</comment>
<dbReference type="SUPFAM" id="SSF54106">
    <property type="entry name" value="LysM domain"/>
    <property type="match status" value="1"/>
</dbReference>
<dbReference type="AlphaFoldDB" id="A0A917I9Q2"/>
<dbReference type="EMBL" id="BMES01000002">
    <property type="protein sequence ID" value="GGH26743.1"/>
    <property type="molecule type" value="Genomic_DNA"/>
</dbReference>
<dbReference type="InterPro" id="IPR036779">
    <property type="entry name" value="LysM_dom_sf"/>
</dbReference>
<dbReference type="SMART" id="SM00257">
    <property type="entry name" value="LysM"/>
    <property type="match status" value="1"/>
</dbReference>
<dbReference type="InterPro" id="IPR018392">
    <property type="entry name" value="LysM"/>
</dbReference>
<reference evidence="3" key="1">
    <citation type="journal article" date="2014" name="Int. J. Syst. Evol. Microbiol.">
        <title>Complete genome sequence of Corynebacterium casei LMG S-19264T (=DSM 44701T), isolated from a smear-ripened cheese.</title>
        <authorList>
            <consortium name="US DOE Joint Genome Institute (JGI-PGF)"/>
            <person name="Walter F."/>
            <person name="Albersmeier A."/>
            <person name="Kalinowski J."/>
            <person name="Ruckert C."/>
        </authorList>
    </citation>
    <scope>NUCLEOTIDE SEQUENCE</scope>
    <source>
        <strain evidence="3">CGMCC 1.12214</strain>
    </source>
</reference>
<dbReference type="PROSITE" id="PS51782">
    <property type="entry name" value="LYSM"/>
    <property type="match status" value="1"/>
</dbReference>
<protein>
    <submittedName>
        <fullName evidence="3">Peptidoglycan-binding protein LysM</fullName>
    </submittedName>
</protein>
<dbReference type="RefSeq" id="WP_188518966.1">
    <property type="nucleotide sequence ID" value="NZ_BMES01000002.1"/>
</dbReference>
<proteinExistence type="predicted"/>
<dbReference type="Proteomes" id="UP000603912">
    <property type="component" value="Unassembled WGS sequence"/>
</dbReference>
<sequence length="148" mass="15653">MGLFKFIKDAGEKLFGATPAAAAQPDALQKEVAKHGLGGDGIQVTVDGDKVKVSGKAMSTADAEKIILALGNTQGVAEVESDLIVNNETAASNMYTVVKGDTLWAIAEKQYGKGKGSHYNEIFEANKPMLTHPDKIYPGQVLRIPPLA</sequence>
<dbReference type="Pfam" id="PF04972">
    <property type="entry name" value="BON"/>
    <property type="match status" value="1"/>
</dbReference>
<dbReference type="InterPro" id="IPR052196">
    <property type="entry name" value="Bact_Kbp"/>
</dbReference>
<dbReference type="Pfam" id="PF01476">
    <property type="entry name" value="LysM"/>
    <property type="match status" value="1"/>
</dbReference>
<organism evidence="3 4">
    <name type="scientific">Alsobacter metallidurans</name>
    <dbReference type="NCBI Taxonomy" id="340221"/>
    <lineage>
        <taxon>Bacteria</taxon>
        <taxon>Pseudomonadati</taxon>
        <taxon>Pseudomonadota</taxon>
        <taxon>Alphaproteobacteria</taxon>
        <taxon>Hyphomicrobiales</taxon>
        <taxon>Alsobacteraceae</taxon>
        <taxon>Alsobacter</taxon>
    </lineage>
</organism>
<dbReference type="Gene3D" id="3.10.350.10">
    <property type="entry name" value="LysM domain"/>
    <property type="match status" value="1"/>
</dbReference>
<accession>A0A917I9Q2</accession>